<keyword evidence="1" id="KW-0472">Membrane</keyword>
<proteinExistence type="predicted"/>
<feature type="transmembrane region" description="Helical" evidence="1">
    <location>
        <begin position="88"/>
        <end position="105"/>
    </location>
</feature>
<keyword evidence="1" id="KW-0812">Transmembrane</keyword>
<dbReference type="Proteomes" id="UP000054826">
    <property type="component" value="Unassembled WGS sequence"/>
</dbReference>
<evidence type="ECO:0000313" key="3">
    <source>
        <dbReference type="EMBL" id="KRZ45012.1"/>
    </source>
</evidence>
<evidence type="ECO:0000313" key="4">
    <source>
        <dbReference type="Proteomes" id="UP000054632"/>
    </source>
</evidence>
<evidence type="ECO:0000313" key="2">
    <source>
        <dbReference type="EMBL" id="KRY78386.1"/>
    </source>
</evidence>
<dbReference type="EMBL" id="JYDV01000004">
    <property type="protein sequence ID" value="KRZ45012.1"/>
    <property type="molecule type" value="Genomic_DNA"/>
</dbReference>
<keyword evidence="1" id="KW-1133">Transmembrane helix</keyword>
<accession>A0A0V1EXZ3</accession>
<name>A0A0V1EXZ3_TRIPS</name>
<dbReference type="EMBL" id="JYDR01000004">
    <property type="protein sequence ID" value="KRY78386.1"/>
    <property type="molecule type" value="Genomic_DNA"/>
</dbReference>
<gene>
    <name evidence="2" type="ORF">T4A_9497</name>
    <name evidence="3" type="ORF">T4C_12592</name>
</gene>
<reference evidence="4 5" key="1">
    <citation type="submission" date="2015-01" db="EMBL/GenBank/DDBJ databases">
        <title>Evolution of Trichinella species and genotypes.</title>
        <authorList>
            <person name="Korhonen P.K."/>
            <person name="Edoardo P."/>
            <person name="Giuseppe L.R."/>
            <person name="Gasser R.B."/>
        </authorList>
    </citation>
    <scope>NUCLEOTIDE SEQUENCE [LARGE SCALE GENOMIC DNA]</scope>
    <source>
        <strain evidence="2">ISS13</strain>
        <strain evidence="3">ISS176</strain>
    </source>
</reference>
<evidence type="ECO:0000313" key="5">
    <source>
        <dbReference type="Proteomes" id="UP000054826"/>
    </source>
</evidence>
<organism evidence="2 4">
    <name type="scientific">Trichinella pseudospiralis</name>
    <name type="common">Parasitic roundworm</name>
    <dbReference type="NCBI Taxonomy" id="6337"/>
    <lineage>
        <taxon>Eukaryota</taxon>
        <taxon>Metazoa</taxon>
        <taxon>Ecdysozoa</taxon>
        <taxon>Nematoda</taxon>
        <taxon>Enoplea</taxon>
        <taxon>Dorylaimia</taxon>
        <taxon>Trichinellida</taxon>
        <taxon>Trichinellidae</taxon>
        <taxon>Trichinella</taxon>
    </lineage>
</organism>
<protein>
    <submittedName>
        <fullName evidence="2">Uncharacterized protein</fullName>
    </submittedName>
</protein>
<evidence type="ECO:0000256" key="1">
    <source>
        <dbReference type="SAM" id="Phobius"/>
    </source>
</evidence>
<comment type="caution">
    <text evidence="2">The sequence shown here is derived from an EMBL/GenBank/DDBJ whole genome shotgun (WGS) entry which is preliminary data.</text>
</comment>
<dbReference type="Proteomes" id="UP000054632">
    <property type="component" value="Unassembled WGS sequence"/>
</dbReference>
<sequence>MCILCKDMLPSSHKSNLKSGSNFKLERVRRKGKSRPVSFHLIDLRIHHYHHHHRRRQRCRRRRCLPLTSSKRRNSENSIYFDIDRKRFLTINSAIAATLLISVLINCSNDTIVNLMR</sequence>
<dbReference type="AlphaFoldDB" id="A0A0V1EXZ3"/>